<dbReference type="InterPro" id="IPR009057">
    <property type="entry name" value="Homeodomain-like_sf"/>
</dbReference>
<dbReference type="Pfam" id="PF00440">
    <property type="entry name" value="TetR_N"/>
    <property type="match status" value="1"/>
</dbReference>
<accession>A0ABW3NMZ3</accession>
<proteinExistence type="predicted"/>
<protein>
    <submittedName>
        <fullName evidence="4">TetR/AcrR family transcriptional regulator</fullName>
    </submittedName>
</protein>
<sequence>MREKILTTATEMFLNLGFKSVTMDDIANKMGISKKTIYTHFENKTKLVEAVTHHLFDTISDGIRKIQKEKENPILENYQIKRFAMCNLKDEETSPQYQLQKYYPKLFKEMRSKQFQFMQRVVIDNLERGITTGHYRRDIPLSFISRIHYAGMLAIKDKDLFPEEEYSNKRLMEYFLKYHLYAICTPKGLETLEELIESNDEINEI</sequence>
<evidence type="ECO:0000256" key="1">
    <source>
        <dbReference type="ARBA" id="ARBA00023125"/>
    </source>
</evidence>
<evidence type="ECO:0000313" key="4">
    <source>
        <dbReference type="EMBL" id="MFD1094334.1"/>
    </source>
</evidence>
<dbReference type="InterPro" id="IPR001647">
    <property type="entry name" value="HTH_TetR"/>
</dbReference>
<evidence type="ECO:0000313" key="5">
    <source>
        <dbReference type="Proteomes" id="UP001597131"/>
    </source>
</evidence>
<dbReference type="InterPro" id="IPR050624">
    <property type="entry name" value="HTH-type_Tx_Regulator"/>
</dbReference>
<keyword evidence="1 2" id="KW-0238">DNA-binding</keyword>
<keyword evidence="5" id="KW-1185">Reference proteome</keyword>
<evidence type="ECO:0000259" key="3">
    <source>
        <dbReference type="PROSITE" id="PS50977"/>
    </source>
</evidence>
<dbReference type="RefSeq" id="WP_380742090.1">
    <property type="nucleotide sequence ID" value="NZ_JBHTLI010000001.1"/>
</dbReference>
<dbReference type="PROSITE" id="PS50977">
    <property type="entry name" value="HTH_TETR_2"/>
    <property type="match status" value="1"/>
</dbReference>
<dbReference type="PANTHER" id="PTHR43479">
    <property type="entry name" value="ACREF/ENVCD OPERON REPRESSOR-RELATED"/>
    <property type="match status" value="1"/>
</dbReference>
<reference evidence="5" key="1">
    <citation type="journal article" date="2019" name="Int. J. Syst. Evol. Microbiol.">
        <title>The Global Catalogue of Microorganisms (GCM) 10K type strain sequencing project: providing services to taxonomists for standard genome sequencing and annotation.</title>
        <authorList>
            <consortium name="The Broad Institute Genomics Platform"/>
            <consortium name="The Broad Institute Genome Sequencing Center for Infectious Disease"/>
            <person name="Wu L."/>
            <person name="Ma J."/>
        </authorList>
    </citation>
    <scope>NUCLEOTIDE SEQUENCE [LARGE SCALE GENOMIC DNA]</scope>
    <source>
        <strain evidence="5">CCUG 64793</strain>
    </source>
</reference>
<dbReference type="Gene3D" id="1.10.357.10">
    <property type="entry name" value="Tetracycline Repressor, domain 2"/>
    <property type="match status" value="1"/>
</dbReference>
<dbReference type="EMBL" id="JBHTLI010000001">
    <property type="protein sequence ID" value="MFD1094334.1"/>
    <property type="molecule type" value="Genomic_DNA"/>
</dbReference>
<dbReference type="SUPFAM" id="SSF46689">
    <property type="entry name" value="Homeodomain-like"/>
    <property type="match status" value="1"/>
</dbReference>
<organism evidence="4 5">
    <name type="scientific">Salegentibacter chungangensis</name>
    <dbReference type="NCBI Taxonomy" id="1335724"/>
    <lineage>
        <taxon>Bacteria</taxon>
        <taxon>Pseudomonadati</taxon>
        <taxon>Bacteroidota</taxon>
        <taxon>Flavobacteriia</taxon>
        <taxon>Flavobacteriales</taxon>
        <taxon>Flavobacteriaceae</taxon>
        <taxon>Salegentibacter</taxon>
    </lineage>
</organism>
<dbReference type="Proteomes" id="UP001597131">
    <property type="component" value="Unassembled WGS sequence"/>
</dbReference>
<name>A0ABW3NMZ3_9FLAO</name>
<gene>
    <name evidence="4" type="ORF">ACFQ3Q_01110</name>
</gene>
<comment type="caution">
    <text evidence="4">The sequence shown here is derived from an EMBL/GenBank/DDBJ whole genome shotgun (WGS) entry which is preliminary data.</text>
</comment>
<evidence type="ECO:0000256" key="2">
    <source>
        <dbReference type="PROSITE-ProRule" id="PRU00335"/>
    </source>
</evidence>
<dbReference type="PANTHER" id="PTHR43479:SF11">
    <property type="entry name" value="ACREF_ENVCD OPERON REPRESSOR-RELATED"/>
    <property type="match status" value="1"/>
</dbReference>
<feature type="DNA-binding region" description="H-T-H motif" evidence="2">
    <location>
        <begin position="22"/>
        <end position="41"/>
    </location>
</feature>
<dbReference type="PRINTS" id="PR00455">
    <property type="entry name" value="HTHTETR"/>
</dbReference>
<feature type="domain" description="HTH tetR-type" evidence="3">
    <location>
        <begin position="1"/>
        <end position="59"/>
    </location>
</feature>